<keyword evidence="1" id="KW-0732">Signal</keyword>
<dbReference type="InParanoid" id="A0A165BAK2"/>
<dbReference type="RefSeq" id="XP_040758364.1">
    <property type="nucleotide sequence ID" value="XM_040910176.1"/>
</dbReference>
<keyword evidence="3" id="KW-1185">Reference proteome</keyword>
<organism evidence="2 3">
    <name type="scientific">Laetiporus sulphureus 93-53</name>
    <dbReference type="NCBI Taxonomy" id="1314785"/>
    <lineage>
        <taxon>Eukaryota</taxon>
        <taxon>Fungi</taxon>
        <taxon>Dikarya</taxon>
        <taxon>Basidiomycota</taxon>
        <taxon>Agaricomycotina</taxon>
        <taxon>Agaricomycetes</taxon>
        <taxon>Polyporales</taxon>
        <taxon>Laetiporus</taxon>
    </lineage>
</organism>
<proteinExistence type="predicted"/>
<reference evidence="2 3" key="1">
    <citation type="journal article" date="2016" name="Mol. Biol. Evol.">
        <title>Comparative Genomics of Early-Diverging Mushroom-Forming Fungi Provides Insights into the Origins of Lignocellulose Decay Capabilities.</title>
        <authorList>
            <person name="Nagy L.G."/>
            <person name="Riley R."/>
            <person name="Tritt A."/>
            <person name="Adam C."/>
            <person name="Daum C."/>
            <person name="Floudas D."/>
            <person name="Sun H."/>
            <person name="Yadav J.S."/>
            <person name="Pangilinan J."/>
            <person name="Larsson K.H."/>
            <person name="Matsuura K."/>
            <person name="Barry K."/>
            <person name="Labutti K."/>
            <person name="Kuo R."/>
            <person name="Ohm R.A."/>
            <person name="Bhattacharya S.S."/>
            <person name="Shirouzu T."/>
            <person name="Yoshinaga Y."/>
            <person name="Martin F.M."/>
            <person name="Grigoriev I.V."/>
            <person name="Hibbett D.S."/>
        </authorList>
    </citation>
    <scope>NUCLEOTIDE SEQUENCE [LARGE SCALE GENOMIC DNA]</scope>
    <source>
        <strain evidence="2 3">93-53</strain>
    </source>
</reference>
<feature type="chain" id="PRO_5007855565" description="Secreted protein" evidence="1">
    <location>
        <begin position="26"/>
        <end position="75"/>
    </location>
</feature>
<protein>
    <recommendedName>
        <fullName evidence="4">Secreted protein</fullName>
    </recommendedName>
</protein>
<evidence type="ECO:0000256" key="1">
    <source>
        <dbReference type="SAM" id="SignalP"/>
    </source>
</evidence>
<evidence type="ECO:0000313" key="3">
    <source>
        <dbReference type="Proteomes" id="UP000076871"/>
    </source>
</evidence>
<evidence type="ECO:0000313" key="2">
    <source>
        <dbReference type="EMBL" id="KZT00624.1"/>
    </source>
</evidence>
<gene>
    <name evidence="2" type="ORF">LAESUDRAFT_732122</name>
</gene>
<feature type="signal peptide" evidence="1">
    <location>
        <begin position="1"/>
        <end position="25"/>
    </location>
</feature>
<dbReference type="GeneID" id="63827205"/>
<dbReference type="Proteomes" id="UP000076871">
    <property type="component" value="Unassembled WGS sequence"/>
</dbReference>
<sequence length="75" mass="8575">MRRRRVGYVLMDMLLAVPWLTAAVARGPASKRVQSNVSVIHRKEHRDAQRGQDRTAITARMCRSCSLQTRSSWPP</sequence>
<evidence type="ECO:0008006" key="4">
    <source>
        <dbReference type="Google" id="ProtNLM"/>
    </source>
</evidence>
<dbReference type="AlphaFoldDB" id="A0A165BAK2"/>
<name>A0A165BAK2_9APHY</name>
<accession>A0A165BAK2</accession>
<dbReference type="EMBL" id="KV427681">
    <property type="protein sequence ID" value="KZT00624.1"/>
    <property type="molecule type" value="Genomic_DNA"/>
</dbReference>